<dbReference type="CDD" id="cd08602">
    <property type="entry name" value="GDPD_ScGlpQ1_like"/>
    <property type="match status" value="1"/>
</dbReference>
<dbReference type="PANTHER" id="PTHR43620:SF7">
    <property type="entry name" value="GLYCEROPHOSPHODIESTER PHOSPHODIESTERASE GDPD5-RELATED"/>
    <property type="match status" value="1"/>
</dbReference>
<evidence type="ECO:0000256" key="5">
    <source>
        <dbReference type="ARBA" id="ARBA00022801"/>
    </source>
</evidence>
<evidence type="ECO:0000259" key="7">
    <source>
        <dbReference type="PROSITE" id="PS51704"/>
    </source>
</evidence>
<accession>A0A1H7LKU8</accession>
<dbReference type="GO" id="GO:0042597">
    <property type="term" value="C:periplasmic space"/>
    <property type="evidence" value="ECO:0007669"/>
    <property type="project" value="TreeGrafter"/>
</dbReference>
<organism evidence="8 9">
    <name type="scientific">Stigmatella aurantiaca</name>
    <dbReference type="NCBI Taxonomy" id="41"/>
    <lineage>
        <taxon>Bacteria</taxon>
        <taxon>Pseudomonadati</taxon>
        <taxon>Myxococcota</taxon>
        <taxon>Myxococcia</taxon>
        <taxon>Myxococcales</taxon>
        <taxon>Cystobacterineae</taxon>
        <taxon>Archangiaceae</taxon>
        <taxon>Stigmatella</taxon>
    </lineage>
</organism>
<dbReference type="GO" id="GO:0008889">
    <property type="term" value="F:glycerophosphodiester phosphodiesterase activity"/>
    <property type="evidence" value="ECO:0007669"/>
    <property type="project" value="UniProtKB-EC"/>
</dbReference>
<dbReference type="InterPro" id="IPR017946">
    <property type="entry name" value="PLC-like_Pdiesterase_TIM-brl"/>
</dbReference>
<keyword evidence="9" id="KW-1185">Reference proteome</keyword>
<name>A0A1H7LKU8_STIAU</name>
<dbReference type="EMBL" id="FOAP01000003">
    <property type="protein sequence ID" value="SEK99570.1"/>
    <property type="molecule type" value="Genomic_DNA"/>
</dbReference>
<dbReference type="Gene3D" id="3.20.20.190">
    <property type="entry name" value="Phosphatidylinositol (PI) phosphodiesterase"/>
    <property type="match status" value="1"/>
</dbReference>
<dbReference type="PANTHER" id="PTHR43620">
    <property type="entry name" value="GLYCEROPHOSPHORYL DIESTER PHOSPHODIESTERASE"/>
    <property type="match status" value="1"/>
</dbReference>
<comment type="catalytic activity">
    <reaction evidence="6">
        <text>a sn-glycero-3-phosphodiester + H2O = an alcohol + sn-glycerol 3-phosphate + H(+)</text>
        <dbReference type="Rhea" id="RHEA:12969"/>
        <dbReference type="ChEBI" id="CHEBI:15377"/>
        <dbReference type="ChEBI" id="CHEBI:15378"/>
        <dbReference type="ChEBI" id="CHEBI:30879"/>
        <dbReference type="ChEBI" id="CHEBI:57597"/>
        <dbReference type="ChEBI" id="CHEBI:83408"/>
        <dbReference type="EC" id="3.1.4.46"/>
    </reaction>
</comment>
<dbReference type="AlphaFoldDB" id="A0A1H7LKU8"/>
<dbReference type="InterPro" id="IPR030395">
    <property type="entry name" value="GP_PDE_dom"/>
</dbReference>
<evidence type="ECO:0000256" key="3">
    <source>
        <dbReference type="ARBA" id="ARBA00022729"/>
    </source>
</evidence>
<evidence type="ECO:0000256" key="1">
    <source>
        <dbReference type="ARBA" id="ARBA00007277"/>
    </source>
</evidence>
<evidence type="ECO:0000313" key="8">
    <source>
        <dbReference type="EMBL" id="SEK99570.1"/>
    </source>
</evidence>
<evidence type="ECO:0000256" key="6">
    <source>
        <dbReference type="ARBA" id="ARBA00047512"/>
    </source>
</evidence>
<evidence type="ECO:0000313" key="9">
    <source>
        <dbReference type="Proteomes" id="UP000182719"/>
    </source>
</evidence>
<reference evidence="9" key="1">
    <citation type="submission" date="2016-10" db="EMBL/GenBank/DDBJ databases">
        <authorList>
            <person name="Varghese N."/>
            <person name="Submissions S."/>
        </authorList>
    </citation>
    <scope>NUCLEOTIDE SEQUENCE [LARGE SCALE GENOMIC DNA]</scope>
    <source>
        <strain evidence="9">DSM 17044</strain>
    </source>
</reference>
<dbReference type="SUPFAM" id="SSF51695">
    <property type="entry name" value="PLC-like phosphodiesterases"/>
    <property type="match status" value="1"/>
</dbReference>
<dbReference type="GO" id="GO:0006071">
    <property type="term" value="P:glycerol metabolic process"/>
    <property type="evidence" value="ECO:0007669"/>
    <property type="project" value="UniProtKB-KW"/>
</dbReference>
<gene>
    <name evidence="8" type="ORF">SAMN05444354_103269</name>
</gene>
<protein>
    <recommendedName>
        <fullName evidence="2">glycerophosphodiester phosphodiesterase</fullName>
        <ecNumber evidence="2">3.1.4.46</ecNumber>
    </recommendedName>
</protein>
<keyword evidence="4" id="KW-0319">Glycerol metabolism</keyword>
<dbReference type="Pfam" id="PF03009">
    <property type="entry name" value="GDPD"/>
    <property type="match status" value="1"/>
</dbReference>
<keyword evidence="5" id="KW-0378">Hydrolase</keyword>
<dbReference type="EC" id="3.1.4.46" evidence="2"/>
<comment type="similarity">
    <text evidence="1">Belongs to the glycerophosphoryl diester phosphodiesterase family.</text>
</comment>
<dbReference type="Proteomes" id="UP000182719">
    <property type="component" value="Unassembled WGS sequence"/>
</dbReference>
<keyword evidence="3" id="KW-0732">Signal</keyword>
<evidence type="ECO:0000256" key="4">
    <source>
        <dbReference type="ARBA" id="ARBA00022798"/>
    </source>
</evidence>
<evidence type="ECO:0000256" key="2">
    <source>
        <dbReference type="ARBA" id="ARBA00012247"/>
    </source>
</evidence>
<proteinExistence type="inferred from homology"/>
<dbReference type="PROSITE" id="PS51704">
    <property type="entry name" value="GP_PDE"/>
    <property type="match status" value="1"/>
</dbReference>
<sequence>MSCAGDTVAPPVTHALQTRRLPLHPYSPFSFRRFLRLSLALPFVAGCALTLAGCDDDEQDPPPPPPIEQKALVVGHRGASALRPEHTLAAYRKAVEDGADIIEPDLVSTKDGVLVARHENEISGTTNVSQVAKFADRKVTKTIDGVPLTGWFTEDFTLAELKELRARERIPVIRPGNTQYDDQFEIPTLAEVIALAKQLSAEIGRTVPIYPETKHPTYFQSIGLALEAPLVATLKADSYTASQATVYIQSFETQNLKDLRQQLGTSQPNWKLVQLMEEETRRPYDFTVKGDTRTYADLMTEAGMKEIATYANGVGPNKRSIINVDAEGKFLPPSSLVRNAHAVNLTVHPYTFRPENAFMPAPLKVTGPDSTRNEEGLIAELHAYLDAGIDGFFTDDPAVGRRAVDTYNP</sequence>
<dbReference type="GO" id="GO:0006629">
    <property type="term" value="P:lipid metabolic process"/>
    <property type="evidence" value="ECO:0007669"/>
    <property type="project" value="InterPro"/>
</dbReference>
<feature type="domain" description="GP-PDE" evidence="7">
    <location>
        <begin position="71"/>
        <end position="404"/>
    </location>
</feature>